<feature type="region of interest" description="Disordered" evidence="6">
    <location>
        <begin position="1"/>
        <end position="22"/>
    </location>
</feature>
<organism evidence="10 11">
    <name type="scientific">Lactococcus cremoris subsp. cremoris TIFN6</name>
    <dbReference type="NCBI Taxonomy" id="1234876"/>
    <lineage>
        <taxon>Bacteria</taxon>
        <taxon>Bacillati</taxon>
        <taxon>Bacillota</taxon>
        <taxon>Bacilli</taxon>
        <taxon>Lactobacillales</taxon>
        <taxon>Streptococcaceae</taxon>
        <taxon>Lactococcus</taxon>
        <taxon>Lactococcus cremoris subsp. cremoris</taxon>
    </lineage>
</organism>
<name>T0TFL6_LACLC</name>
<evidence type="ECO:0000256" key="6">
    <source>
        <dbReference type="SAM" id="MobiDB-lite"/>
    </source>
</evidence>
<keyword evidence="3 8" id="KW-0732">Signal</keyword>
<feature type="transmembrane region" description="Helical" evidence="7">
    <location>
        <begin position="991"/>
        <end position="1010"/>
    </location>
</feature>
<dbReference type="InterPro" id="IPR019931">
    <property type="entry name" value="LPXTG_anchor"/>
</dbReference>
<keyword evidence="7" id="KW-0812">Transmembrane</keyword>
<evidence type="ECO:0000256" key="1">
    <source>
        <dbReference type="ARBA" id="ARBA00022512"/>
    </source>
</evidence>
<dbReference type="NCBIfam" id="TIGR01167">
    <property type="entry name" value="LPXTG_anchor"/>
    <property type="match status" value="1"/>
</dbReference>
<keyword evidence="2" id="KW-0964">Secreted</keyword>
<feature type="compositionally biased region" description="Low complexity" evidence="6">
    <location>
        <begin position="907"/>
        <end position="918"/>
    </location>
</feature>
<keyword evidence="7" id="KW-1133">Transmembrane helix</keyword>
<accession>T0TFL6</accession>
<keyword evidence="5" id="KW-0572">Peptidoglycan-anchor</keyword>
<protein>
    <recommendedName>
        <fullName evidence="9">Gram-positive cocci surface proteins LPxTG domain-containing protein</fullName>
    </recommendedName>
</protein>
<dbReference type="PATRIC" id="fig|1234876.3.peg.1526"/>
<proteinExistence type="predicted"/>
<dbReference type="InterPro" id="IPR009459">
    <property type="entry name" value="MucBP_dom"/>
</dbReference>
<evidence type="ECO:0000256" key="7">
    <source>
        <dbReference type="SAM" id="Phobius"/>
    </source>
</evidence>
<keyword evidence="1" id="KW-0134">Cell wall</keyword>
<evidence type="ECO:0000256" key="5">
    <source>
        <dbReference type="ARBA" id="ARBA00023088"/>
    </source>
</evidence>
<dbReference type="EMBL" id="ATBB01000354">
    <property type="protein sequence ID" value="EQC56154.1"/>
    <property type="molecule type" value="Genomic_DNA"/>
</dbReference>
<feature type="compositionally biased region" description="Polar residues" evidence="6">
    <location>
        <begin position="52"/>
        <end position="73"/>
    </location>
</feature>
<dbReference type="Pfam" id="PF06458">
    <property type="entry name" value="MucBP"/>
    <property type="match status" value="4"/>
</dbReference>
<feature type="chain" id="PRO_5039002461" description="Gram-positive cocci surface proteins LPxTG domain-containing protein" evidence="8">
    <location>
        <begin position="39"/>
        <end position="1017"/>
    </location>
</feature>
<reference evidence="10 11" key="1">
    <citation type="journal article" date="2013" name="ISME J.">
        <title>Multifactorial diversity sustains microbial community stability.</title>
        <authorList>
            <person name="Erkus O."/>
            <person name="de Jager V.C."/>
            <person name="Spus M."/>
            <person name="van Alen-Boerrigter I.J."/>
            <person name="van Rijswijck I.M."/>
            <person name="Hazelwood L."/>
            <person name="Janssen P.W."/>
            <person name="van Hijum S.A."/>
            <person name="Kleerebezem M."/>
            <person name="Smid E.J."/>
        </authorList>
    </citation>
    <scope>NUCLEOTIDE SEQUENCE [LARGE SCALE GENOMIC DNA]</scope>
    <source>
        <strain evidence="10 11">TIFN6</strain>
    </source>
</reference>
<evidence type="ECO:0000256" key="4">
    <source>
        <dbReference type="ARBA" id="ARBA00022737"/>
    </source>
</evidence>
<evidence type="ECO:0000313" key="11">
    <source>
        <dbReference type="Proteomes" id="UP000015854"/>
    </source>
</evidence>
<dbReference type="Pfam" id="PF00746">
    <property type="entry name" value="Gram_pos_anchor"/>
    <property type="match status" value="1"/>
</dbReference>
<dbReference type="PROSITE" id="PS50847">
    <property type="entry name" value="GRAM_POS_ANCHORING"/>
    <property type="match status" value="1"/>
</dbReference>
<dbReference type="Gene3D" id="3.10.20.320">
    <property type="entry name" value="Putative peptidoglycan bound protein (lpxtg motif)"/>
    <property type="match status" value="4"/>
</dbReference>
<evidence type="ECO:0000256" key="3">
    <source>
        <dbReference type="ARBA" id="ARBA00022729"/>
    </source>
</evidence>
<evidence type="ECO:0000256" key="2">
    <source>
        <dbReference type="ARBA" id="ARBA00022525"/>
    </source>
</evidence>
<keyword evidence="7" id="KW-0472">Membrane</keyword>
<evidence type="ECO:0000256" key="8">
    <source>
        <dbReference type="SAM" id="SignalP"/>
    </source>
</evidence>
<feature type="region of interest" description="Disordered" evidence="6">
    <location>
        <begin position="892"/>
        <end position="985"/>
    </location>
</feature>
<dbReference type="Proteomes" id="UP000015854">
    <property type="component" value="Unassembled WGS sequence"/>
</dbReference>
<feature type="compositionally biased region" description="Polar residues" evidence="6">
    <location>
        <begin position="960"/>
        <end position="973"/>
    </location>
</feature>
<keyword evidence="4" id="KW-0677">Repeat</keyword>
<feature type="signal peptide" evidence="8">
    <location>
        <begin position="1"/>
        <end position="38"/>
    </location>
</feature>
<feature type="domain" description="Gram-positive cocci surface proteins LPxTG" evidence="9">
    <location>
        <begin position="982"/>
        <end position="1017"/>
    </location>
</feature>
<sequence length="1017" mass="111913">MKNTKNTRVQNQQKKAKKQRRISSTLMCGLVLSSVALPAVAVLADNAVQNQAPQTAQSSTKSSEATKVETPQTAPEAVAPVVPNPDSGKDGSAEFAPPLDSEDPNAPAPTFTQETPEPATKPATEKHKAIIHFVDKASGKSIKADMTVEGTVDQDIRTVAGKDVFNVEGYTLYQEPNSWYPFKDDSVFEYTAYYTSTSYDDQGYVLGTDGYYHEKFSDGSLNYHYRFADTTITYTDKETGNVIGTDKKGIVDALLGVSSNTYGHGFSENTWAIAKGDSKWIDSTSPFDYDGKTYYTAISIYTDRSQDGSTGDVVSPVNGQINVTVPLTDMTKKDPSENVTFKIRYIDDATGKDIAPVETETLPVGGYYSSVASDIPHYKIDGDTNYSFTVQKGQKDVIYRYTKDQASFVEFKLVDAKTNKEIGKSVKRSGQDGQWTSIDPTSKEFKIDGYTMQKSYYQTPGWGTQTYDFSEPGKTNSVTVKYDKDSDKPDVKEGTLTIRYTDTRGNEIKDPTTQTGKVGDLYDVVAPDIKGWKLNDNSSNLYYDDYTEGNTTVTFKYDKDETPDPVKQGSVTFKYVDKDSKELQASKTIKGDVDKAFSETAPTIKGYSLDKSKSDETYSGKFTEQGQTYYFVYNKDVTPTPDPQPEDSKLRPLLEQTIKDAKPYSDKAKYQATYVDALDKAISDAEAFLKANPAPTSEMNSKFQAQIDNVTTAVNNVKANQVTPTPDEDVVKITFNLYDKDSEDAQGNLKLLKTVVLDASKKEIEANDGHWDATKHKDELSVDGYTYVSGLGTLMEIDTAGAPNEFPVLNAKNTPNSTTNPAKQGVVTFKYVDKDSKELQAPKTFKGEVDKALEEKAPSIKGYKLDTTKSEETYKGKYTELGQTYYFVYVGDGSTPSNDPSHKDDNNNNTSNNNNTPSDNKDSNNESGKTVPPTAPEGSYYDDNGNLLNKDGVLIDSKGTPLTSDQSKNTLKVDNTKNKTGLPETGESSTLLMMLSGLGVLMASVLAFIVKRKPKRD</sequence>
<dbReference type="AlphaFoldDB" id="T0TFL6"/>
<feature type="region of interest" description="Disordered" evidence="6">
    <location>
        <begin position="52"/>
        <end position="124"/>
    </location>
</feature>
<comment type="caution">
    <text evidence="10">The sequence shown here is derived from an EMBL/GenBank/DDBJ whole genome shotgun (WGS) entry which is preliminary data.</text>
</comment>
<evidence type="ECO:0000259" key="9">
    <source>
        <dbReference type="PROSITE" id="PS50847"/>
    </source>
</evidence>
<gene>
    <name evidence="10" type="ORF">LLT6_01605</name>
</gene>
<evidence type="ECO:0000313" key="10">
    <source>
        <dbReference type="EMBL" id="EQC56154.1"/>
    </source>
</evidence>